<protein>
    <submittedName>
        <fullName evidence="1">Uncharacterized protein</fullName>
    </submittedName>
</protein>
<evidence type="ECO:0000313" key="1">
    <source>
        <dbReference type="EMBL" id="KAI5673235.1"/>
    </source>
</evidence>
<proteinExistence type="predicted"/>
<comment type="caution">
    <text evidence="1">The sequence shown here is derived from an EMBL/GenBank/DDBJ whole genome shotgun (WGS) entry which is preliminary data.</text>
</comment>
<dbReference type="EMBL" id="CM044703">
    <property type="protein sequence ID" value="KAI5673235.1"/>
    <property type="molecule type" value="Genomic_DNA"/>
</dbReference>
<evidence type="ECO:0000313" key="2">
    <source>
        <dbReference type="Proteomes" id="UP001060085"/>
    </source>
</evidence>
<sequence length="114" mass="13388">MGLGSPMDDLIESGTLRLLDWNNSMTDIQLGMRFVDKVQTINAVRKWSIRTGREYRVVKKIPVSNVIQEVQVLFQTCYTYKRAWYAQKFAIERVFGSWETTFNILPKYLQAMKD</sequence>
<dbReference type="Proteomes" id="UP001060085">
    <property type="component" value="Linkage Group LG03"/>
</dbReference>
<accession>A0ACC0BKK4</accession>
<organism evidence="1 2">
    <name type="scientific">Catharanthus roseus</name>
    <name type="common">Madagascar periwinkle</name>
    <name type="synonym">Vinca rosea</name>
    <dbReference type="NCBI Taxonomy" id="4058"/>
    <lineage>
        <taxon>Eukaryota</taxon>
        <taxon>Viridiplantae</taxon>
        <taxon>Streptophyta</taxon>
        <taxon>Embryophyta</taxon>
        <taxon>Tracheophyta</taxon>
        <taxon>Spermatophyta</taxon>
        <taxon>Magnoliopsida</taxon>
        <taxon>eudicotyledons</taxon>
        <taxon>Gunneridae</taxon>
        <taxon>Pentapetalae</taxon>
        <taxon>asterids</taxon>
        <taxon>lamiids</taxon>
        <taxon>Gentianales</taxon>
        <taxon>Apocynaceae</taxon>
        <taxon>Rauvolfioideae</taxon>
        <taxon>Vinceae</taxon>
        <taxon>Catharanthinae</taxon>
        <taxon>Catharanthus</taxon>
    </lineage>
</organism>
<keyword evidence="2" id="KW-1185">Reference proteome</keyword>
<name>A0ACC0BKK4_CATRO</name>
<reference evidence="2" key="1">
    <citation type="journal article" date="2023" name="Nat. Plants">
        <title>Single-cell RNA sequencing provides a high-resolution roadmap for understanding the multicellular compartmentation of specialized metabolism.</title>
        <authorList>
            <person name="Sun S."/>
            <person name="Shen X."/>
            <person name="Li Y."/>
            <person name="Li Y."/>
            <person name="Wang S."/>
            <person name="Li R."/>
            <person name="Zhang H."/>
            <person name="Shen G."/>
            <person name="Guo B."/>
            <person name="Wei J."/>
            <person name="Xu J."/>
            <person name="St-Pierre B."/>
            <person name="Chen S."/>
            <person name="Sun C."/>
        </authorList>
    </citation>
    <scope>NUCLEOTIDE SEQUENCE [LARGE SCALE GENOMIC DNA]</scope>
</reference>
<gene>
    <name evidence="1" type="ORF">M9H77_13599</name>
</gene>